<keyword evidence="11 18" id="KW-0479">Metal-binding</keyword>
<dbReference type="InterPro" id="IPR050554">
    <property type="entry name" value="Met_Synthase/Corrinoid"/>
</dbReference>
<evidence type="ECO:0000256" key="15">
    <source>
        <dbReference type="ARBA" id="ARBA00023285"/>
    </source>
</evidence>
<comment type="pathway">
    <text evidence="3">Amino-acid biosynthesis; L-methionine biosynthesis via de novo pathway; L-methionine from L-homocysteine (MetH route): step 1/1.</text>
</comment>
<sequence length="816" mass="90088">MKPSVASLYQAVELQQEIPPLFIGERANANGSKKFRELLLADDYQACLKIAVEQENRGAHVIDLCTAYAGRDEVKDMLTLVGLCAGSLKAPLMIDSTTPECIEACLRIYPGRAIVNSVNLEDGGINIRRVCHAAKKYGAAVVALTIDAQGMAMTGMEKLRIAQEIYAIAVHECGLRAHDILFDCLTFTVGSGDATLRDAALQTLEGIRLIKRELPGCLTVLGLSNISFGLTPQARRILNSVFLHEAVLAGLDAAIVDVGKIIPLARISEADRTVCLNLLYNKHEENGSDPLMDCISYFSDKAGDTKEEEQKSDRLIEEQLFARVVDGDKDGLDDLLVILRYRFKPIDIINQILVPAMRHVGELFGKGEILLPFVLQSAEVMKAAVLLLEPFMDRIDDGSETKVLLATVQGDVHDIGKNLVDIILSNNGYKVYNIGIKVPVETVIEKAGEYKVDLIGLSGLLVKSAIVMQDSMAQYREAGLTMPILLGGAALTPKFVAESCVPDYPGPVVYCADAFAGLRAVQEFEEGRLTATVYEQATSTKSIKTGVRVLEINRNNPVPHPPFLGQRYVEDLKPEVFIPMINEQALFRGRWGYRRGKMTVEEHNELIAGTVRPLYQQIVERAVAEEWLQPKISYGYFTCHAIDNKLVVKADDQEYVFNFPRQQQAPFLCIADYFKSAEEGGDVAGFFVATIGAQIGKEIARLYEANAYHDYLLLHGFSVEITDALTEYWHTIMRQELGIEGHGGVGETGTAVQRYQGSRYGFGYAACPDLEAHKSLFAFLRPERVGISLTENMQMVPEQTTSAIVVHHPQARYFSV</sequence>
<evidence type="ECO:0000256" key="3">
    <source>
        <dbReference type="ARBA" id="ARBA00005178"/>
    </source>
</evidence>
<dbReference type="GO" id="GO:0046653">
    <property type="term" value="P:tetrahydrofolate metabolic process"/>
    <property type="evidence" value="ECO:0007669"/>
    <property type="project" value="TreeGrafter"/>
</dbReference>
<dbReference type="InterPro" id="IPR006158">
    <property type="entry name" value="Cobalamin-bd"/>
</dbReference>
<comment type="cofactor">
    <cofactor evidence="1">
        <name>Zn(2+)</name>
        <dbReference type="ChEBI" id="CHEBI:29105"/>
    </cofactor>
</comment>
<reference evidence="25 26" key="1">
    <citation type="submission" date="2020-05" db="EMBL/GenBank/DDBJ databases">
        <title>Complete genome of Desulfobulbus oligotrophicus.</title>
        <authorList>
            <person name="Podar M."/>
        </authorList>
    </citation>
    <scope>NUCLEOTIDE SEQUENCE [LARGE SCALE GENOMIC DNA]</scope>
    <source>
        <strain evidence="25 26">Prop6</strain>
    </source>
</reference>
<dbReference type="FunFam" id="3.20.20.20:FF:000007">
    <property type="entry name" value="Methionine synthase"/>
    <property type="match status" value="1"/>
</dbReference>
<dbReference type="GO" id="GO:0008270">
    <property type="term" value="F:zinc ion binding"/>
    <property type="evidence" value="ECO:0007669"/>
    <property type="project" value="InterPro"/>
</dbReference>
<dbReference type="InterPro" id="IPR036594">
    <property type="entry name" value="Meth_synthase_dom"/>
</dbReference>
<feature type="binding site" evidence="19">
    <location>
        <position position="458"/>
    </location>
    <ligand>
        <name>methylcob(III)alamin</name>
        <dbReference type="ChEBI" id="CHEBI:28115"/>
    </ligand>
</feature>
<dbReference type="GO" id="GO:0032259">
    <property type="term" value="P:methylation"/>
    <property type="evidence" value="ECO:0007669"/>
    <property type="project" value="UniProtKB-KW"/>
</dbReference>
<keyword evidence="7" id="KW-0028">Amino-acid biosynthesis</keyword>
<evidence type="ECO:0000256" key="10">
    <source>
        <dbReference type="ARBA" id="ARBA00022691"/>
    </source>
</evidence>
<feature type="domain" description="AdoMet activation" evidence="22">
    <location>
        <begin position="535"/>
        <end position="816"/>
    </location>
</feature>
<feature type="domain" description="B12-binding N-terminal" evidence="24">
    <location>
        <begin position="307"/>
        <end position="400"/>
    </location>
</feature>
<dbReference type="PROSITE" id="PS51337">
    <property type="entry name" value="B12_BINDING_NTER"/>
    <property type="match status" value="1"/>
</dbReference>
<dbReference type="InterPro" id="IPR003759">
    <property type="entry name" value="Cbl-bd_cap"/>
</dbReference>
<feature type="binding site" description="axial binding residue" evidence="18">
    <location>
        <position position="413"/>
    </location>
    <ligand>
        <name>methylcob(III)alamin</name>
        <dbReference type="ChEBI" id="CHEBI:28115"/>
    </ligand>
    <ligandPart>
        <name>Co</name>
        <dbReference type="ChEBI" id="CHEBI:27638"/>
    </ligandPart>
</feature>
<proteinExistence type="inferred from homology"/>
<feature type="binding site" evidence="19">
    <location>
        <position position="514"/>
    </location>
    <ligand>
        <name>methylcob(III)alamin</name>
        <dbReference type="ChEBI" id="CHEBI:28115"/>
    </ligand>
</feature>
<evidence type="ECO:0000256" key="14">
    <source>
        <dbReference type="ARBA" id="ARBA00023167"/>
    </source>
</evidence>
<keyword evidence="8 18" id="KW-0846">Cobalamin</keyword>
<dbReference type="PANTHER" id="PTHR45833:SF1">
    <property type="entry name" value="METHIONINE SYNTHASE"/>
    <property type="match status" value="1"/>
</dbReference>
<name>A0A7T5VAU5_9BACT</name>
<organism evidence="25 26">
    <name type="scientific">Desulfobulbus oligotrophicus</name>
    <dbReference type="NCBI Taxonomy" id="1909699"/>
    <lineage>
        <taxon>Bacteria</taxon>
        <taxon>Pseudomonadati</taxon>
        <taxon>Thermodesulfobacteriota</taxon>
        <taxon>Desulfobulbia</taxon>
        <taxon>Desulfobulbales</taxon>
        <taxon>Desulfobulbaceae</taxon>
        <taxon>Desulfobulbus</taxon>
    </lineage>
</organism>
<dbReference type="GO" id="GO:0031419">
    <property type="term" value="F:cobalamin binding"/>
    <property type="evidence" value="ECO:0007669"/>
    <property type="project" value="UniProtKB-KW"/>
</dbReference>
<evidence type="ECO:0000259" key="24">
    <source>
        <dbReference type="PROSITE" id="PS51337"/>
    </source>
</evidence>
<evidence type="ECO:0000256" key="18">
    <source>
        <dbReference type="PIRSR" id="PIRSR000381-1"/>
    </source>
</evidence>
<evidence type="ECO:0000256" key="13">
    <source>
        <dbReference type="ARBA" id="ARBA00022833"/>
    </source>
</evidence>
<dbReference type="InterPro" id="IPR036724">
    <property type="entry name" value="Cobalamin-bd_sf"/>
</dbReference>
<evidence type="ECO:0000256" key="1">
    <source>
        <dbReference type="ARBA" id="ARBA00001947"/>
    </source>
</evidence>
<evidence type="ECO:0000256" key="11">
    <source>
        <dbReference type="ARBA" id="ARBA00022723"/>
    </source>
</evidence>
<evidence type="ECO:0000256" key="9">
    <source>
        <dbReference type="ARBA" id="ARBA00022679"/>
    </source>
</evidence>
<evidence type="ECO:0000256" key="20">
    <source>
        <dbReference type="PROSITE-ProRule" id="PRU00346"/>
    </source>
</evidence>
<evidence type="ECO:0000256" key="2">
    <source>
        <dbReference type="ARBA" id="ARBA00001956"/>
    </source>
</evidence>
<comment type="similarity">
    <text evidence="4">Belongs to the vitamin-B12 dependent methionine synthase family.</text>
</comment>
<dbReference type="GO" id="GO:0050667">
    <property type="term" value="P:homocysteine metabolic process"/>
    <property type="evidence" value="ECO:0007669"/>
    <property type="project" value="TreeGrafter"/>
</dbReference>
<dbReference type="Pfam" id="PF02607">
    <property type="entry name" value="B12-binding_2"/>
    <property type="match status" value="1"/>
</dbReference>
<dbReference type="GO" id="GO:0005829">
    <property type="term" value="C:cytosol"/>
    <property type="evidence" value="ECO:0007669"/>
    <property type="project" value="TreeGrafter"/>
</dbReference>
<dbReference type="SUPFAM" id="SSF52242">
    <property type="entry name" value="Cobalamin (vitamin B12)-binding domain"/>
    <property type="match status" value="1"/>
</dbReference>
<dbReference type="EMBL" id="CP054140">
    <property type="protein sequence ID" value="QQG64484.1"/>
    <property type="molecule type" value="Genomic_DNA"/>
</dbReference>
<comment type="cofactor">
    <cofactor evidence="2 18">
        <name>methylcob(III)alamin</name>
        <dbReference type="ChEBI" id="CHEBI:28115"/>
    </cofactor>
</comment>
<feature type="domain" description="B12-binding" evidence="23">
    <location>
        <begin position="400"/>
        <end position="535"/>
    </location>
</feature>
<dbReference type="Pfam" id="PF02310">
    <property type="entry name" value="B12-binding"/>
    <property type="match status" value="1"/>
</dbReference>
<feature type="binding site" evidence="19">
    <location>
        <begin position="410"/>
        <end position="414"/>
    </location>
    <ligand>
        <name>methylcob(III)alamin</name>
        <dbReference type="ChEBI" id="CHEBI:28115"/>
    </ligand>
</feature>
<keyword evidence="14" id="KW-0486">Methionine biosynthesis</keyword>
<dbReference type="Pfam" id="PF02965">
    <property type="entry name" value="Met_synt_B12"/>
    <property type="match status" value="1"/>
</dbReference>
<evidence type="ECO:0000259" key="22">
    <source>
        <dbReference type="PROSITE" id="PS50974"/>
    </source>
</evidence>
<dbReference type="AlphaFoldDB" id="A0A7T5VAU5"/>
<dbReference type="Gene3D" id="3.40.50.280">
    <property type="entry name" value="Cobalamin-binding domain"/>
    <property type="match status" value="1"/>
</dbReference>
<dbReference type="SMART" id="SM01018">
    <property type="entry name" value="B12-binding_2"/>
    <property type="match status" value="1"/>
</dbReference>
<keyword evidence="15" id="KW-0170">Cobalt</keyword>
<protein>
    <recommendedName>
        <fullName evidence="5">methionine synthase</fullName>
        <ecNumber evidence="5">2.1.1.13</ecNumber>
    </recommendedName>
    <alternativeName>
        <fullName evidence="17">5-methyltetrahydrofolate--homocysteine methyltransferase</fullName>
    </alternativeName>
    <alternativeName>
        <fullName evidence="16">Methionine synthase, vitamin-B12 dependent</fullName>
    </alternativeName>
</protein>
<dbReference type="EC" id="2.1.1.13" evidence="5"/>
<keyword evidence="6 20" id="KW-0489">Methyltransferase</keyword>
<accession>A0A7T5VAU5</accession>
<dbReference type="PROSITE" id="PS50972">
    <property type="entry name" value="PTERIN_BINDING"/>
    <property type="match status" value="1"/>
</dbReference>
<dbReference type="Gene3D" id="1.10.1240.10">
    <property type="entry name" value="Methionine synthase domain"/>
    <property type="match status" value="1"/>
</dbReference>
<dbReference type="Pfam" id="PF00809">
    <property type="entry name" value="Pterin_bind"/>
    <property type="match status" value="1"/>
</dbReference>
<evidence type="ECO:0000313" key="26">
    <source>
        <dbReference type="Proteomes" id="UP000596092"/>
    </source>
</evidence>
<dbReference type="KEGG" id="dog:HP555_00730"/>
<dbReference type="InterPro" id="IPR000489">
    <property type="entry name" value="Pterin-binding_dom"/>
</dbReference>
<dbReference type="InterPro" id="IPR037010">
    <property type="entry name" value="VitB12-dep_Met_synth_activ_sf"/>
</dbReference>
<dbReference type="SUPFAM" id="SSF51717">
    <property type="entry name" value="Dihydropteroate synthetase-like"/>
    <property type="match status" value="1"/>
</dbReference>
<dbReference type="Gene3D" id="3.10.196.10">
    <property type="entry name" value="Vitamin B12-dependent methionine synthase, activation domain"/>
    <property type="match status" value="1"/>
</dbReference>
<dbReference type="InterPro" id="IPR011822">
    <property type="entry name" value="MetH"/>
</dbReference>
<evidence type="ECO:0000256" key="7">
    <source>
        <dbReference type="ARBA" id="ARBA00022605"/>
    </source>
</evidence>
<evidence type="ECO:0000256" key="16">
    <source>
        <dbReference type="ARBA" id="ARBA00030582"/>
    </source>
</evidence>
<evidence type="ECO:0000256" key="19">
    <source>
        <dbReference type="PIRSR" id="PIRSR000381-2"/>
    </source>
</evidence>
<dbReference type="PROSITE" id="PS51332">
    <property type="entry name" value="B12_BINDING"/>
    <property type="match status" value="1"/>
</dbReference>
<dbReference type="PANTHER" id="PTHR45833">
    <property type="entry name" value="METHIONINE SYNTHASE"/>
    <property type="match status" value="1"/>
</dbReference>
<feature type="domain" description="Pterin-binding" evidence="21">
    <location>
        <begin position="20"/>
        <end position="280"/>
    </location>
</feature>
<evidence type="ECO:0000259" key="23">
    <source>
        <dbReference type="PROSITE" id="PS51332"/>
    </source>
</evidence>
<keyword evidence="26" id="KW-1185">Reference proteome</keyword>
<dbReference type="SUPFAM" id="SSF47644">
    <property type="entry name" value="Methionine synthase domain"/>
    <property type="match status" value="1"/>
</dbReference>
<evidence type="ECO:0000256" key="8">
    <source>
        <dbReference type="ARBA" id="ARBA00022628"/>
    </source>
</evidence>
<keyword evidence="12" id="KW-0677">Repeat</keyword>
<keyword evidence="13" id="KW-0862">Zinc</keyword>
<evidence type="ECO:0000256" key="4">
    <source>
        <dbReference type="ARBA" id="ARBA00010398"/>
    </source>
</evidence>
<feature type="binding site" evidence="19">
    <location>
        <begin position="813"/>
        <end position="814"/>
    </location>
    <ligand>
        <name>S-adenosyl-L-methionine</name>
        <dbReference type="ChEBI" id="CHEBI:59789"/>
    </ligand>
</feature>
<evidence type="ECO:0000256" key="12">
    <source>
        <dbReference type="ARBA" id="ARBA00022737"/>
    </source>
</evidence>
<dbReference type="RefSeq" id="WP_199263318.1">
    <property type="nucleotide sequence ID" value="NZ_CP054140.1"/>
</dbReference>
<evidence type="ECO:0000313" key="25">
    <source>
        <dbReference type="EMBL" id="QQG64484.1"/>
    </source>
</evidence>
<dbReference type="PROSITE" id="PS50974">
    <property type="entry name" value="ADOMET_ACTIVATION"/>
    <property type="match status" value="1"/>
</dbReference>
<evidence type="ECO:0000259" key="21">
    <source>
        <dbReference type="PROSITE" id="PS50972"/>
    </source>
</evidence>
<gene>
    <name evidence="25" type="ORF">HP555_00730</name>
</gene>
<evidence type="ECO:0000256" key="17">
    <source>
        <dbReference type="ARBA" id="ARBA00031040"/>
    </source>
</evidence>
<keyword evidence="10 19" id="KW-0949">S-adenosyl-L-methionine</keyword>
<feature type="binding site" evidence="19">
    <location>
        <position position="759"/>
    </location>
    <ligand>
        <name>S-adenosyl-L-methionine</name>
        <dbReference type="ChEBI" id="CHEBI:59789"/>
    </ligand>
</feature>
<dbReference type="Proteomes" id="UP000596092">
    <property type="component" value="Chromosome"/>
</dbReference>
<dbReference type="PIRSF" id="PIRSF000381">
    <property type="entry name" value="MetH"/>
    <property type="match status" value="1"/>
</dbReference>
<evidence type="ECO:0000256" key="6">
    <source>
        <dbReference type="ARBA" id="ARBA00022603"/>
    </source>
</evidence>
<dbReference type="InterPro" id="IPR011005">
    <property type="entry name" value="Dihydropteroate_synth-like_sf"/>
</dbReference>
<keyword evidence="9 20" id="KW-0808">Transferase</keyword>
<dbReference type="InterPro" id="IPR004223">
    <property type="entry name" value="VitB12-dep_Met_synth_activ_dom"/>
</dbReference>
<dbReference type="GO" id="GO:0008705">
    <property type="term" value="F:methionine synthase activity"/>
    <property type="evidence" value="ECO:0007669"/>
    <property type="project" value="UniProtKB-EC"/>
</dbReference>
<dbReference type="SUPFAM" id="SSF56507">
    <property type="entry name" value="Methionine synthase activation domain-like"/>
    <property type="match status" value="1"/>
</dbReference>
<evidence type="ECO:0000256" key="5">
    <source>
        <dbReference type="ARBA" id="ARBA00012032"/>
    </source>
</evidence>
<dbReference type="Gene3D" id="3.20.20.20">
    <property type="entry name" value="Dihydropteroate synthase-like"/>
    <property type="match status" value="1"/>
</dbReference>